<evidence type="ECO:0000256" key="2">
    <source>
        <dbReference type="ARBA" id="ARBA00022692"/>
    </source>
</evidence>
<evidence type="ECO:0000256" key="3">
    <source>
        <dbReference type="ARBA" id="ARBA00022989"/>
    </source>
</evidence>
<evidence type="ECO:0000256" key="1">
    <source>
        <dbReference type="ARBA" id="ARBA00004141"/>
    </source>
</evidence>
<evidence type="ECO:0000256" key="6">
    <source>
        <dbReference type="SAM" id="Phobius"/>
    </source>
</evidence>
<evidence type="ECO:0000313" key="8">
    <source>
        <dbReference type="Proteomes" id="UP001500466"/>
    </source>
</evidence>
<feature type="transmembrane region" description="Helical" evidence="6">
    <location>
        <begin position="288"/>
        <end position="308"/>
    </location>
</feature>
<feature type="transmembrane region" description="Helical" evidence="6">
    <location>
        <begin position="175"/>
        <end position="198"/>
    </location>
</feature>
<dbReference type="InterPro" id="IPR001694">
    <property type="entry name" value="NADH_UbQ_OxRdtase_su1/FPO"/>
</dbReference>
<evidence type="ECO:0000313" key="7">
    <source>
        <dbReference type="EMBL" id="GAA4975448.1"/>
    </source>
</evidence>
<dbReference type="PANTHER" id="PTHR11432:SF3">
    <property type="entry name" value="NADH-UBIQUINONE OXIDOREDUCTASE CHAIN 1"/>
    <property type="match status" value="1"/>
</dbReference>
<dbReference type="Pfam" id="PF00146">
    <property type="entry name" value="NADHdh"/>
    <property type="match status" value="1"/>
</dbReference>
<dbReference type="EMBL" id="BAABHS010000017">
    <property type="protein sequence ID" value="GAA4975448.1"/>
    <property type="molecule type" value="Genomic_DNA"/>
</dbReference>
<feature type="transmembrane region" description="Helical" evidence="6">
    <location>
        <begin position="71"/>
        <end position="93"/>
    </location>
</feature>
<proteinExistence type="inferred from homology"/>
<sequence length="311" mass="32659">MADTAPLGAVLAVPFALAVLATAAAGFDAVLSARAERGSGGRALREAAAPMRESVRLLGQQRRRTNAADPLLGRLGIALVPVAAVLAAAVLPWGWGAATDPAVGVVWFNAMEALAWAAVWLAGWGPNSALSLIGGYRFLAQGLAYELPHMFALTTAALGAESLGVGDVVRAQQGLWFVVWMPVAFVVYLLSAMAMAFWGPFGQPLGRDLAGGAVLEYSGADRLLLMGGRWLLFAVTAAFSVPLFLGGGNGPLLPPWLWTLLKTAAVLGLLVAGRRLVPAVRMERYMEVAWMVLVPLTLLQALAVAVVVRNR</sequence>
<comment type="caution">
    <text evidence="7">The sequence shown here is derived from an EMBL/GenBank/DDBJ whole genome shotgun (WGS) entry which is preliminary data.</text>
</comment>
<dbReference type="RefSeq" id="WP_345677693.1">
    <property type="nucleotide sequence ID" value="NZ_BAABHS010000017.1"/>
</dbReference>
<keyword evidence="3 6" id="KW-1133">Transmembrane helix</keyword>
<protein>
    <recommendedName>
        <fullName evidence="9">NADH-quinone oxidoreductase subunit H</fullName>
    </recommendedName>
</protein>
<feature type="transmembrane region" description="Helical" evidence="6">
    <location>
        <begin position="256"/>
        <end position="276"/>
    </location>
</feature>
<keyword evidence="8" id="KW-1185">Reference proteome</keyword>
<reference evidence="8" key="1">
    <citation type="journal article" date="2019" name="Int. J. Syst. Evol. Microbiol.">
        <title>The Global Catalogue of Microorganisms (GCM) 10K type strain sequencing project: providing services to taxonomists for standard genome sequencing and annotation.</title>
        <authorList>
            <consortium name="The Broad Institute Genomics Platform"/>
            <consortium name="The Broad Institute Genome Sequencing Center for Infectious Disease"/>
            <person name="Wu L."/>
            <person name="Ma J."/>
        </authorList>
    </citation>
    <scope>NUCLEOTIDE SEQUENCE [LARGE SCALE GENOMIC DNA]</scope>
    <source>
        <strain evidence="8">JCM 17986</strain>
    </source>
</reference>
<feature type="transmembrane region" description="Helical" evidence="6">
    <location>
        <begin position="230"/>
        <end position="250"/>
    </location>
</feature>
<keyword evidence="5" id="KW-0520">NAD</keyword>
<feature type="transmembrane region" description="Helical" evidence="6">
    <location>
        <begin position="6"/>
        <end position="27"/>
    </location>
</feature>
<dbReference type="PANTHER" id="PTHR11432">
    <property type="entry name" value="NADH DEHYDROGENASE SUBUNIT 1"/>
    <property type="match status" value="1"/>
</dbReference>
<evidence type="ECO:0000256" key="5">
    <source>
        <dbReference type="RuleBase" id="RU000471"/>
    </source>
</evidence>
<name>A0ABP9HPY0_9ACTN</name>
<comment type="subcellular location">
    <subcellularLocation>
        <location evidence="5">Cell membrane</location>
        <topology evidence="5">Multi-pass membrane protein</topology>
    </subcellularLocation>
    <subcellularLocation>
        <location evidence="1">Membrane</location>
        <topology evidence="1">Multi-pass membrane protein</topology>
    </subcellularLocation>
</comment>
<evidence type="ECO:0008006" key="9">
    <source>
        <dbReference type="Google" id="ProtNLM"/>
    </source>
</evidence>
<keyword evidence="4 6" id="KW-0472">Membrane</keyword>
<comment type="similarity">
    <text evidence="5">Belongs to the complex I subunit 1 family.</text>
</comment>
<evidence type="ECO:0000256" key="4">
    <source>
        <dbReference type="ARBA" id="ARBA00023136"/>
    </source>
</evidence>
<accession>A0ABP9HPY0</accession>
<organism evidence="7 8">
    <name type="scientific">Yinghuangia aomiensis</name>
    <dbReference type="NCBI Taxonomy" id="676205"/>
    <lineage>
        <taxon>Bacteria</taxon>
        <taxon>Bacillati</taxon>
        <taxon>Actinomycetota</taxon>
        <taxon>Actinomycetes</taxon>
        <taxon>Kitasatosporales</taxon>
        <taxon>Streptomycetaceae</taxon>
        <taxon>Yinghuangia</taxon>
    </lineage>
</organism>
<gene>
    <name evidence="7" type="ORF">GCM10023205_47910</name>
</gene>
<keyword evidence="2 5" id="KW-0812">Transmembrane</keyword>
<feature type="transmembrane region" description="Helical" evidence="6">
    <location>
        <begin position="113"/>
        <end position="139"/>
    </location>
</feature>
<dbReference type="Proteomes" id="UP001500466">
    <property type="component" value="Unassembled WGS sequence"/>
</dbReference>